<evidence type="ECO:0000313" key="5">
    <source>
        <dbReference type="Proteomes" id="UP000239663"/>
    </source>
</evidence>
<keyword evidence="2" id="KW-0012">Acyltransferase</keyword>
<dbReference type="PROSITE" id="PS51186">
    <property type="entry name" value="GNAT"/>
    <property type="match status" value="1"/>
</dbReference>
<keyword evidence="1 4" id="KW-0808">Transferase</keyword>
<dbReference type="SUPFAM" id="SSF55729">
    <property type="entry name" value="Acyl-CoA N-acyltransferases (Nat)"/>
    <property type="match status" value="1"/>
</dbReference>
<dbReference type="Gene3D" id="3.40.630.30">
    <property type="match status" value="1"/>
</dbReference>
<dbReference type="OrthoDB" id="156739at2"/>
<dbReference type="InterPro" id="IPR050680">
    <property type="entry name" value="YpeA/RimI_acetyltransf"/>
</dbReference>
<dbReference type="CDD" id="cd04301">
    <property type="entry name" value="NAT_SF"/>
    <property type="match status" value="1"/>
</dbReference>
<dbReference type="RefSeq" id="WP_104848281.1">
    <property type="nucleotide sequence ID" value="NZ_PKOZ01000001.1"/>
</dbReference>
<dbReference type="Pfam" id="PF00583">
    <property type="entry name" value="Acetyltransf_1"/>
    <property type="match status" value="1"/>
</dbReference>
<gene>
    <name evidence="4" type="ORF">CYL18_04760</name>
</gene>
<accession>A0A2S7N591</accession>
<sequence length="158" mass="18454">MANNHREYYIEIPRQLTPEQQQMMIELEKDAFPGLGAVDEQTLVPIARYGKLIWYKRTGDERPVAVCECLRDFTQPEKVYIFGYYVRSDQSGKGLGSAFLKEVLDELRKDGFKKVTLTVSESNVAAVKLYEKCGFTQVEFRQHEFGEEEHRLYMEKEL</sequence>
<dbReference type="InterPro" id="IPR000182">
    <property type="entry name" value="GNAT_dom"/>
</dbReference>
<protein>
    <submittedName>
        <fullName evidence="4">N-acetyltransferase</fullName>
    </submittedName>
</protein>
<keyword evidence="5" id="KW-1185">Reference proteome</keyword>
<dbReference type="AlphaFoldDB" id="A0A2S7N591"/>
<evidence type="ECO:0000313" key="4">
    <source>
        <dbReference type="EMBL" id="PQD97186.1"/>
    </source>
</evidence>
<evidence type="ECO:0000259" key="3">
    <source>
        <dbReference type="PROSITE" id="PS51186"/>
    </source>
</evidence>
<proteinExistence type="predicted"/>
<comment type="caution">
    <text evidence="4">The sequence shown here is derived from an EMBL/GenBank/DDBJ whole genome shotgun (WGS) entry which is preliminary data.</text>
</comment>
<evidence type="ECO:0000256" key="2">
    <source>
        <dbReference type="ARBA" id="ARBA00023315"/>
    </source>
</evidence>
<dbReference type="GO" id="GO:0016747">
    <property type="term" value="F:acyltransferase activity, transferring groups other than amino-acyl groups"/>
    <property type="evidence" value="ECO:0007669"/>
    <property type="project" value="InterPro"/>
</dbReference>
<dbReference type="PANTHER" id="PTHR43420:SF12">
    <property type="entry name" value="N-ACETYLTRANSFERASE DOMAIN-CONTAINING PROTEIN"/>
    <property type="match status" value="1"/>
</dbReference>
<reference evidence="4 5" key="1">
    <citation type="submission" date="2017-12" db="EMBL/GenBank/DDBJ databases">
        <title>Taxonomic description and draft genome of Pradoshia cofamensis Gen. nov., sp. nov., a thermotolerant bacillale isolated from anterior gut of earthworm Eisenia fetida.</title>
        <authorList>
            <person name="Saha T."/>
            <person name="Chakraborty R."/>
        </authorList>
    </citation>
    <scope>NUCLEOTIDE SEQUENCE [LARGE SCALE GENOMIC DNA]</scope>
    <source>
        <strain evidence="4 5">EAG3</strain>
    </source>
</reference>
<dbReference type="Proteomes" id="UP000239663">
    <property type="component" value="Unassembled WGS sequence"/>
</dbReference>
<feature type="domain" description="N-acetyltransferase" evidence="3">
    <location>
        <begin position="11"/>
        <end position="158"/>
    </location>
</feature>
<dbReference type="InterPro" id="IPR016181">
    <property type="entry name" value="Acyl_CoA_acyltransferase"/>
</dbReference>
<name>A0A2S7N591_9BACI</name>
<organism evidence="4 5">
    <name type="scientific">Pradoshia eiseniae</name>
    <dbReference type="NCBI Taxonomy" id="2064768"/>
    <lineage>
        <taxon>Bacteria</taxon>
        <taxon>Bacillati</taxon>
        <taxon>Bacillota</taxon>
        <taxon>Bacilli</taxon>
        <taxon>Bacillales</taxon>
        <taxon>Bacillaceae</taxon>
        <taxon>Pradoshia</taxon>
    </lineage>
</organism>
<dbReference type="PANTHER" id="PTHR43420">
    <property type="entry name" value="ACETYLTRANSFERASE"/>
    <property type="match status" value="1"/>
</dbReference>
<evidence type="ECO:0000256" key="1">
    <source>
        <dbReference type="ARBA" id="ARBA00022679"/>
    </source>
</evidence>
<dbReference type="EMBL" id="PKOZ01000001">
    <property type="protein sequence ID" value="PQD97186.1"/>
    <property type="molecule type" value="Genomic_DNA"/>
</dbReference>